<dbReference type="GO" id="GO:0016301">
    <property type="term" value="F:kinase activity"/>
    <property type="evidence" value="ECO:0007669"/>
    <property type="project" value="UniProtKB-KW"/>
</dbReference>
<dbReference type="Gene3D" id="3.40.50.300">
    <property type="entry name" value="P-loop containing nucleotide triphosphate hydrolases"/>
    <property type="match status" value="1"/>
</dbReference>
<organism evidence="1 2">
    <name type="scientific">Hydrogenophaga palleronii</name>
    <dbReference type="NCBI Taxonomy" id="65655"/>
    <lineage>
        <taxon>Bacteria</taxon>
        <taxon>Pseudomonadati</taxon>
        <taxon>Pseudomonadota</taxon>
        <taxon>Betaproteobacteria</taxon>
        <taxon>Burkholderiales</taxon>
        <taxon>Comamonadaceae</taxon>
        <taxon>Hydrogenophaga</taxon>
    </lineage>
</organism>
<dbReference type="PANTHER" id="PTHR43883:SF1">
    <property type="entry name" value="GLUCONOKINASE"/>
    <property type="match status" value="1"/>
</dbReference>
<proteinExistence type="predicted"/>
<keyword evidence="2" id="KW-1185">Reference proteome</keyword>
<evidence type="ECO:0000313" key="2">
    <source>
        <dbReference type="Proteomes" id="UP001265700"/>
    </source>
</evidence>
<dbReference type="InterPro" id="IPR011009">
    <property type="entry name" value="Kinase-like_dom_sf"/>
</dbReference>
<keyword evidence="1" id="KW-0418">Kinase</keyword>
<dbReference type="Proteomes" id="UP001265700">
    <property type="component" value="Unassembled WGS sequence"/>
</dbReference>
<evidence type="ECO:0000313" key="1">
    <source>
        <dbReference type="EMBL" id="MDR7150392.1"/>
    </source>
</evidence>
<protein>
    <submittedName>
        <fullName evidence="1">Aminoglycoside phosphotransferase family enzyme/predicted kinase</fullName>
    </submittedName>
</protein>
<dbReference type="InterPro" id="IPR027417">
    <property type="entry name" value="P-loop_NTPase"/>
</dbReference>
<comment type="caution">
    <text evidence="1">The sequence shown here is derived from an EMBL/GenBank/DDBJ whole genome shotgun (WGS) entry which is preliminary data.</text>
</comment>
<accession>A0ABU1WN98</accession>
<dbReference type="RefSeq" id="WP_310315834.1">
    <property type="nucleotide sequence ID" value="NZ_JAVDWU010000004.1"/>
</dbReference>
<dbReference type="Pfam" id="PF13671">
    <property type="entry name" value="AAA_33"/>
    <property type="match status" value="1"/>
</dbReference>
<sequence>MPPRNDLPPLINALLDPARFPHKVEEVALMETHGAWVLLAGEFAYKIKKPVRFPFMDFSTLALRRQACETEVRVNRRFQNLDRPATQLYLGVLPILGTPGEPRWGEPGTADAGKAIEFAVQMRRFDEATRLDHLCERAALTSEHMTGLARRMASFQARAAVVGSSQPWGHPTAAMRWPRDNFDALRKALTEPADAALVRELSDWTEQRFNAIEPLLSRRRQKGRVREGHGDLHLGNLVLIEDEVLPFDAIEFNDALRWIDVANDMAFAWMDLLVHARPGLANVLLSAWLDASGDVSSHTVWTFFASYRAGVRAKVAAIRLEQLGGEGSSPEADASMAEARRYLALARDIAHPPAPRLLITHGLSGSGKTWASSRWLAAETSGRAIRLRSDVERKRLHGLSALATSGSSLNSGLYTPKSHGDTYGSLLSRARMLLADGWTVLVDAAFLRAAERAEFAALAQGAGVPFHILACEAPVEVLRQRITDRQARGADASEATVEVLEKQLEWLEPLDASERACVI</sequence>
<dbReference type="SUPFAM" id="SSF52540">
    <property type="entry name" value="P-loop containing nucleoside triphosphate hydrolases"/>
    <property type="match status" value="1"/>
</dbReference>
<keyword evidence="1" id="KW-0808">Transferase</keyword>
<dbReference type="InterPro" id="IPR052732">
    <property type="entry name" value="Cell-binding_unc_protein"/>
</dbReference>
<name>A0ABU1WN98_9BURK</name>
<dbReference type="PANTHER" id="PTHR43883">
    <property type="entry name" value="SLR0207 PROTEIN"/>
    <property type="match status" value="1"/>
</dbReference>
<dbReference type="SUPFAM" id="SSF56112">
    <property type="entry name" value="Protein kinase-like (PK-like)"/>
    <property type="match status" value="1"/>
</dbReference>
<gene>
    <name evidence="1" type="ORF">J2W49_002350</name>
</gene>
<reference evidence="1 2" key="1">
    <citation type="submission" date="2023-07" db="EMBL/GenBank/DDBJ databases">
        <title>Sorghum-associated microbial communities from plants grown in Nebraska, USA.</title>
        <authorList>
            <person name="Schachtman D."/>
        </authorList>
    </citation>
    <scope>NUCLEOTIDE SEQUENCE [LARGE SCALE GENOMIC DNA]</scope>
    <source>
        <strain evidence="1 2">4249</strain>
    </source>
</reference>
<dbReference type="EMBL" id="JAVDWU010000004">
    <property type="protein sequence ID" value="MDR7150392.1"/>
    <property type="molecule type" value="Genomic_DNA"/>
</dbReference>